<sequence length="95" mass="11016">MICIFVYGGFTLRPADKHGDGDQYHLGEYQQNEERDHPFPPSVELNAGKCAEHRREGRRESYYAESGMPQLWQKRYFPRASPPAPQWLVMDSSSI</sequence>
<evidence type="ECO:0000313" key="1">
    <source>
        <dbReference type="EMBL" id="MPN32981.1"/>
    </source>
</evidence>
<reference evidence="1" key="1">
    <citation type="submission" date="2019-08" db="EMBL/GenBank/DDBJ databases">
        <authorList>
            <person name="Kucharzyk K."/>
            <person name="Murdoch R.W."/>
            <person name="Higgins S."/>
            <person name="Loffler F."/>
        </authorList>
    </citation>
    <scope>NUCLEOTIDE SEQUENCE</scope>
</reference>
<dbReference type="AlphaFoldDB" id="A0A645H1T5"/>
<dbReference type="EMBL" id="VSSQ01085269">
    <property type="protein sequence ID" value="MPN32981.1"/>
    <property type="molecule type" value="Genomic_DNA"/>
</dbReference>
<accession>A0A645H1T5</accession>
<organism evidence="1">
    <name type="scientific">bioreactor metagenome</name>
    <dbReference type="NCBI Taxonomy" id="1076179"/>
    <lineage>
        <taxon>unclassified sequences</taxon>
        <taxon>metagenomes</taxon>
        <taxon>ecological metagenomes</taxon>
    </lineage>
</organism>
<protein>
    <submittedName>
        <fullName evidence="1">Uncharacterized protein</fullName>
    </submittedName>
</protein>
<name>A0A645H1T5_9ZZZZ</name>
<proteinExistence type="predicted"/>
<comment type="caution">
    <text evidence="1">The sequence shown here is derived from an EMBL/GenBank/DDBJ whole genome shotgun (WGS) entry which is preliminary data.</text>
</comment>
<gene>
    <name evidence="1" type="ORF">SDC9_180464</name>
</gene>